<sequence length="77" mass="7927">PVLAAEVGLDRATFEECLASGEMAAIVEADYQDAVGAGGTGTPFVIVWNRTTGKQIKLPGAVPLAQIKTAVDSLLVN</sequence>
<gene>
    <name evidence="2" type="ORF">COV09_02065</name>
</gene>
<organism evidence="2 3">
    <name type="scientific">Candidatus Vogelbacteria bacterium CG10_big_fil_rev_8_21_14_0_10_50_13</name>
    <dbReference type="NCBI Taxonomy" id="1975044"/>
    <lineage>
        <taxon>Bacteria</taxon>
        <taxon>Candidatus Vogeliibacteriota</taxon>
    </lineage>
</organism>
<dbReference type="Gene3D" id="3.40.30.10">
    <property type="entry name" value="Glutaredoxin"/>
    <property type="match status" value="1"/>
</dbReference>
<accession>A0A2H0RFX6</accession>
<feature type="domain" description="DSBA-like thioredoxin" evidence="1">
    <location>
        <begin position="3"/>
        <end position="71"/>
    </location>
</feature>
<evidence type="ECO:0000259" key="1">
    <source>
        <dbReference type="Pfam" id="PF01323"/>
    </source>
</evidence>
<comment type="caution">
    <text evidence="2">The sequence shown here is derived from an EMBL/GenBank/DDBJ whole genome shotgun (WGS) entry which is preliminary data.</text>
</comment>
<evidence type="ECO:0000313" key="2">
    <source>
        <dbReference type="EMBL" id="PIR45330.1"/>
    </source>
</evidence>
<dbReference type="AlphaFoldDB" id="A0A2H0RFX6"/>
<dbReference type="SUPFAM" id="SSF52833">
    <property type="entry name" value="Thioredoxin-like"/>
    <property type="match status" value="1"/>
</dbReference>
<proteinExistence type="predicted"/>
<protein>
    <submittedName>
        <fullName evidence="2">Disulfide bond formation protein DsbA</fullName>
    </submittedName>
</protein>
<reference evidence="2 3" key="1">
    <citation type="submission" date="2017-09" db="EMBL/GenBank/DDBJ databases">
        <title>Depth-based differentiation of microbial function through sediment-hosted aquifers and enrichment of novel symbionts in the deep terrestrial subsurface.</title>
        <authorList>
            <person name="Probst A.J."/>
            <person name="Ladd B."/>
            <person name="Jarett J.K."/>
            <person name="Geller-Mcgrath D.E."/>
            <person name="Sieber C.M."/>
            <person name="Emerson J.B."/>
            <person name="Anantharaman K."/>
            <person name="Thomas B.C."/>
            <person name="Malmstrom R."/>
            <person name="Stieglmeier M."/>
            <person name="Klingl A."/>
            <person name="Woyke T."/>
            <person name="Ryan C.M."/>
            <person name="Banfield J.F."/>
        </authorList>
    </citation>
    <scope>NUCLEOTIDE SEQUENCE [LARGE SCALE GENOMIC DNA]</scope>
    <source>
        <strain evidence="2">CG10_big_fil_rev_8_21_14_0_10_50_13</strain>
    </source>
</reference>
<dbReference type="GO" id="GO:0016491">
    <property type="term" value="F:oxidoreductase activity"/>
    <property type="evidence" value="ECO:0007669"/>
    <property type="project" value="InterPro"/>
</dbReference>
<feature type="non-terminal residue" evidence="2">
    <location>
        <position position="1"/>
    </location>
</feature>
<dbReference type="EMBL" id="PCYJ01000031">
    <property type="protein sequence ID" value="PIR45330.1"/>
    <property type="molecule type" value="Genomic_DNA"/>
</dbReference>
<name>A0A2H0RFX6_9BACT</name>
<dbReference type="Proteomes" id="UP000230906">
    <property type="component" value="Unassembled WGS sequence"/>
</dbReference>
<evidence type="ECO:0000313" key="3">
    <source>
        <dbReference type="Proteomes" id="UP000230906"/>
    </source>
</evidence>
<dbReference type="Pfam" id="PF01323">
    <property type="entry name" value="DSBA"/>
    <property type="match status" value="1"/>
</dbReference>
<dbReference type="InterPro" id="IPR036249">
    <property type="entry name" value="Thioredoxin-like_sf"/>
</dbReference>
<dbReference type="InterPro" id="IPR001853">
    <property type="entry name" value="DSBA-like_thioredoxin_dom"/>
</dbReference>